<keyword evidence="2" id="KW-1133">Transmembrane helix</keyword>
<gene>
    <name evidence="3" type="ORF">CTAYLR_000771</name>
</gene>
<evidence type="ECO:0000256" key="1">
    <source>
        <dbReference type="SAM" id="MobiDB-lite"/>
    </source>
</evidence>
<keyword evidence="2" id="KW-0472">Membrane</keyword>
<proteinExistence type="predicted"/>
<organism evidence="3 4">
    <name type="scientific">Chrysophaeum taylorii</name>
    <dbReference type="NCBI Taxonomy" id="2483200"/>
    <lineage>
        <taxon>Eukaryota</taxon>
        <taxon>Sar</taxon>
        <taxon>Stramenopiles</taxon>
        <taxon>Ochrophyta</taxon>
        <taxon>Pelagophyceae</taxon>
        <taxon>Pelagomonadales</taxon>
        <taxon>Pelagomonadaceae</taxon>
        <taxon>Chrysophaeum</taxon>
    </lineage>
</organism>
<feature type="region of interest" description="Disordered" evidence="1">
    <location>
        <begin position="129"/>
        <end position="152"/>
    </location>
</feature>
<name>A0AAD7XS94_9STRA</name>
<comment type="caution">
    <text evidence="3">The sequence shown here is derived from an EMBL/GenBank/DDBJ whole genome shotgun (WGS) entry which is preliminary data.</text>
</comment>
<feature type="transmembrane region" description="Helical" evidence="2">
    <location>
        <begin position="27"/>
        <end position="44"/>
    </location>
</feature>
<feature type="transmembrane region" description="Helical" evidence="2">
    <location>
        <begin position="85"/>
        <end position="104"/>
    </location>
</feature>
<protein>
    <recommendedName>
        <fullName evidence="5">Transmembrane protein</fullName>
    </recommendedName>
</protein>
<dbReference type="Proteomes" id="UP001230188">
    <property type="component" value="Unassembled WGS sequence"/>
</dbReference>
<dbReference type="AlphaFoldDB" id="A0AAD7XS94"/>
<evidence type="ECO:0000313" key="4">
    <source>
        <dbReference type="Proteomes" id="UP001230188"/>
    </source>
</evidence>
<evidence type="ECO:0000313" key="3">
    <source>
        <dbReference type="EMBL" id="KAJ8614504.1"/>
    </source>
</evidence>
<evidence type="ECO:0000256" key="2">
    <source>
        <dbReference type="SAM" id="Phobius"/>
    </source>
</evidence>
<reference evidence="3" key="1">
    <citation type="submission" date="2023-01" db="EMBL/GenBank/DDBJ databases">
        <title>Metagenome sequencing of chrysophaentin producing Chrysophaeum taylorii.</title>
        <authorList>
            <person name="Davison J."/>
            <person name="Bewley C."/>
        </authorList>
    </citation>
    <scope>NUCLEOTIDE SEQUENCE</scope>
    <source>
        <strain evidence="3">NIES-1699</strain>
    </source>
</reference>
<accession>A0AAD7XS94</accession>
<dbReference type="EMBL" id="JAQMWT010000005">
    <property type="protein sequence ID" value="KAJ8614504.1"/>
    <property type="molecule type" value="Genomic_DNA"/>
</dbReference>
<keyword evidence="4" id="KW-1185">Reference proteome</keyword>
<keyword evidence="2" id="KW-0812">Transmembrane</keyword>
<sequence length="152" mass="16657">MASMEAHHGDTCDGKPIQKIYSSGKNMLLVLVLVFALVMMLTAYQCESADVSLTEEAMTVPSGNSSKADGGICVGLVRLVTPRHLLYLGVVLMLAWCCCPCFKLECDQEYIESRSCFLRSIQRRRRARRARTHGNGGGGSADHADSDDEEEP</sequence>
<evidence type="ECO:0008006" key="5">
    <source>
        <dbReference type="Google" id="ProtNLM"/>
    </source>
</evidence>